<dbReference type="AlphaFoldDB" id="M7Y5P9"/>
<sequence>MRGVRFMACFRFKMWWMAQRMGDKGGDVPHETQFLLVESRGPGAGEEEEDEASYVDLAAGFRFAPVGLVDMFNGGAAVEGLTYSLLADGEEAVGLVSMEVRGRGRFGAYSSVRPRSCTLGSSPVEFSYDASSGMVILELESMPLPKERVHRIAIEL</sequence>
<evidence type="ECO:0000313" key="1">
    <source>
        <dbReference type="EMBL" id="EMS45158.1"/>
    </source>
</evidence>
<protein>
    <submittedName>
        <fullName evidence="1">Uncharacterized protein</fullName>
    </submittedName>
</protein>
<dbReference type="PANTHER" id="PTHR31268">
    <property type="match status" value="1"/>
</dbReference>
<dbReference type="PANTHER" id="PTHR31268:SF5">
    <property type="entry name" value="GALACTINOL--SUCROSE GALACTOSYLTRANSFERASE 6-RELATED"/>
    <property type="match status" value="1"/>
</dbReference>
<dbReference type="eggNOG" id="ENOG502QPVE">
    <property type="taxonomic scope" value="Eukaryota"/>
</dbReference>
<proteinExistence type="predicted"/>
<dbReference type="Pfam" id="PF05691">
    <property type="entry name" value="Raffinose_syn"/>
    <property type="match status" value="2"/>
</dbReference>
<organism evidence="1">
    <name type="scientific">Triticum urartu</name>
    <name type="common">Red wild einkorn</name>
    <name type="synonym">Crithodium urartu</name>
    <dbReference type="NCBI Taxonomy" id="4572"/>
    <lineage>
        <taxon>Eukaryota</taxon>
        <taxon>Viridiplantae</taxon>
        <taxon>Streptophyta</taxon>
        <taxon>Embryophyta</taxon>
        <taxon>Tracheophyta</taxon>
        <taxon>Spermatophyta</taxon>
        <taxon>Magnoliopsida</taxon>
        <taxon>Liliopsida</taxon>
        <taxon>Poales</taxon>
        <taxon>Poaceae</taxon>
        <taxon>BOP clade</taxon>
        <taxon>Pooideae</taxon>
        <taxon>Triticodae</taxon>
        <taxon>Triticeae</taxon>
        <taxon>Triticinae</taxon>
        <taxon>Triticum</taxon>
    </lineage>
</organism>
<gene>
    <name evidence="1" type="ORF">TRIUR3_24629</name>
</gene>
<dbReference type="EMBL" id="KD290091">
    <property type="protein sequence ID" value="EMS45158.1"/>
    <property type="molecule type" value="Genomic_DNA"/>
</dbReference>
<dbReference type="InterPro" id="IPR008811">
    <property type="entry name" value="Glycosyl_hydrolases_36"/>
</dbReference>
<name>M7Y5P9_TRIUA</name>
<reference evidence="1" key="1">
    <citation type="journal article" date="2013" name="Nature">
        <title>Draft genome of the wheat A-genome progenitor Triticum urartu.</title>
        <authorList>
            <person name="Ling H.Q."/>
            <person name="Zhao S."/>
            <person name="Liu D."/>
            <person name="Wang J."/>
            <person name="Sun H."/>
            <person name="Zhang C."/>
            <person name="Fan H."/>
            <person name="Li D."/>
            <person name="Dong L."/>
            <person name="Tao Y."/>
            <person name="Gao C."/>
            <person name="Wu H."/>
            <person name="Li Y."/>
            <person name="Cui Y."/>
            <person name="Guo X."/>
            <person name="Zheng S."/>
            <person name="Wang B."/>
            <person name="Yu K."/>
            <person name="Liang Q."/>
            <person name="Yang W."/>
            <person name="Lou X."/>
            <person name="Chen J."/>
            <person name="Feng M."/>
            <person name="Jian J."/>
            <person name="Zhang X."/>
            <person name="Luo G."/>
            <person name="Jiang Y."/>
            <person name="Liu J."/>
            <person name="Wang Z."/>
            <person name="Sha Y."/>
            <person name="Zhang B."/>
            <person name="Wu H."/>
            <person name="Tang D."/>
            <person name="Shen Q."/>
            <person name="Xue P."/>
            <person name="Zou S."/>
            <person name="Wang X."/>
            <person name="Liu X."/>
            <person name="Wang F."/>
            <person name="Yang Y."/>
            <person name="An X."/>
            <person name="Dong Z."/>
            <person name="Zhang K."/>
            <person name="Zhang X."/>
            <person name="Luo M.C."/>
            <person name="Dvorak J."/>
            <person name="Tong Y."/>
            <person name="Wang J."/>
            <person name="Yang H."/>
            <person name="Li Z."/>
            <person name="Wang D."/>
            <person name="Zhang A."/>
            <person name="Wang J."/>
        </authorList>
    </citation>
    <scope>NUCLEOTIDE SEQUENCE</scope>
</reference>
<dbReference type="STRING" id="4572.M7Y5P9"/>
<accession>M7Y5P9</accession>